<comment type="caution">
    <text evidence="2">The sequence shown here is derived from an EMBL/GenBank/DDBJ whole genome shotgun (WGS) entry which is preliminary data.</text>
</comment>
<accession>A0A645EZS4</accession>
<sequence length="140" mass="15944">MAFSNTGIDKFVITAISTATGFIVSVIVNYLISTFWVYQNVKDEKAAKTPKFILFFILLSIGALILSVGAMEICNLLTEAIWHFNVVDDSIMELIKNFGWGFLKEQVFWAYIVSFGIKTLVGLVFNYFTRKYILYKAPKE</sequence>
<dbReference type="AlphaFoldDB" id="A0A645EZS4"/>
<feature type="transmembrane region" description="Helical" evidence="1">
    <location>
        <begin position="12"/>
        <end position="32"/>
    </location>
</feature>
<gene>
    <name evidence="2" type="ORF">SDC9_154009</name>
</gene>
<protein>
    <submittedName>
        <fullName evidence="2">Uncharacterized protein</fullName>
    </submittedName>
</protein>
<name>A0A645EZS4_9ZZZZ</name>
<organism evidence="2">
    <name type="scientific">bioreactor metagenome</name>
    <dbReference type="NCBI Taxonomy" id="1076179"/>
    <lineage>
        <taxon>unclassified sequences</taxon>
        <taxon>metagenomes</taxon>
        <taxon>ecological metagenomes</taxon>
    </lineage>
</organism>
<dbReference type="EMBL" id="VSSQ01052696">
    <property type="protein sequence ID" value="MPN06752.1"/>
    <property type="molecule type" value="Genomic_DNA"/>
</dbReference>
<evidence type="ECO:0000313" key="2">
    <source>
        <dbReference type="EMBL" id="MPN06752.1"/>
    </source>
</evidence>
<feature type="transmembrane region" description="Helical" evidence="1">
    <location>
        <begin position="52"/>
        <end position="71"/>
    </location>
</feature>
<keyword evidence="1" id="KW-0812">Transmembrane</keyword>
<feature type="transmembrane region" description="Helical" evidence="1">
    <location>
        <begin position="108"/>
        <end position="129"/>
    </location>
</feature>
<keyword evidence="1" id="KW-0472">Membrane</keyword>
<proteinExistence type="predicted"/>
<evidence type="ECO:0000256" key="1">
    <source>
        <dbReference type="SAM" id="Phobius"/>
    </source>
</evidence>
<reference evidence="2" key="1">
    <citation type="submission" date="2019-08" db="EMBL/GenBank/DDBJ databases">
        <authorList>
            <person name="Kucharzyk K."/>
            <person name="Murdoch R.W."/>
            <person name="Higgins S."/>
            <person name="Loffler F."/>
        </authorList>
    </citation>
    <scope>NUCLEOTIDE SEQUENCE</scope>
</reference>
<keyword evidence="1" id="KW-1133">Transmembrane helix</keyword>